<reference evidence="1" key="1">
    <citation type="journal article" date="2019" name="bioRxiv">
        <title>The Genome of the Zebra Mussel, Dreissena polymorpha: A Resource for Invasive Species Research.</title>
        <authorList>
            <person name="McCartney M.A."/>
            <person name="Auch B."/>
            <person name="Kono T."/>
            <person name="Mallez S."/>
            <person name="Zhang Y."/>
            <person name="Obille A."/>
            <person name="Becker A."/>
            <person name="Abrahante J.E."/>
            <person name="Garbe J."/>
            <person name="Badalamenti J.P."/>
            <person name="Herman A."/>
            <person name="Mangelson H."/>
            <person name="Liachko I."/>
            <person name="Sullivan S."/>
            <person name="Sone E.D."/>
            <person name="Koren S."/>
            <person name="Silverstein K.A.T."/>
            <person name="Beckman K.B."/>
            <person name="Gohl D.M."/>
        </authorList>
    </citation>
    <scope>NUCLEOTIDE SEQUENCE</scope>
    <source>
        <strain evidence="1">Duluth1</strain>
        <tissue evidence="1">Whole animal</tissue>
    </source>
</reference>
<gene>
    <name evidence="1" type="ORF">DPMN_061601</name>
</gene>
<protein>
    <submittedName>
        <fullName evidence="1">Uncharacterized protein</fullName>
    </submittedName>
</protein>
<sequence>MENSTLEENATISSVVPADFDGDLQMDLLITSIIPGKENSAVTCRIYWGNEGNLDTVIMQT</sequence>
<comment type="caution">
    <text evidence="1">The sequence shown here is derived from an EMBL/GenBank/DDBJ whole genome shotgun (WGS) entry which is preliminary data.</text>
</comment>
<organism evidence="1 2">
    <name type="scientific">Dreissena polymorpha</name>
    <name type="common">Zebra mussel</name>
    <name type="synonym">Mytilus polymorpha</name>
    <dbReference type="NCBI Taxonomy" id="45954"/>
    <lineage>
        <taxon>Eukaryota</taxon>
        <taxon>Metazoa</taxon>
        <taxon>Spiralia</taxon>
        <taxon>Lophotrochozoa</taxon>
        <taxon>Mollusca</taxon>
        <taxon>Bivalvia</taxon>
        <taxon>Autobranchia</taxon>
        <taxon>Heteroconchia</taxon>
        <taxon>Euheterodonta</taxon>
        <taxon>Imparidentia</taxon>
        <taxon>Neoheterodontei</taxon>
        <taxon>Myida</taxon>
        <taxon>Dreissenoidea</taxon>
        <taxon>Dreissenidae</taxon>
        <taxon>Dreissena</taxon>
    </lineage>
</organism>
<dbReference type="Proteomes" id="UP000828390">
    <property type="component" value="Unassembled WGS sequence"/>
</dbReference>
<dbReference type="EMBL" id="JAIWYP010000013">
    <property type="protein sequence ID" value="KAH3718792.1"/>
    <property type="molecule type" value="Genomic_DNA"/>
</dbReference>
<proteinExistence type="predicted"/>
<dbReference type="AlphaFoldDB" id="A0A9D4C7W9"/>
<keyword evidence="2" id="KW-1185">Reference proteome</keyword>
<evidence type="ECO:0000313" key="1">
    <source>
        <dbReference type="EMBL" id="KAH3718792.1"/>
    </source>
</evidence>
<name>A0A9D4C7W9_DREPO</name>
<evidence type="ECO:0000313" key="2">
    <source>
        <dbReference type="Proteomes" id="UP000828390"/>
    </source>
</evidence>
<accession>A0A9D4C7W9</accession>
<reference evidence="1" key="2">
    <citation type="submission" date="2020-11" db="EMBL/GenBank/DDBJ databases">
        <authorList>
            <person name="McCartney M.A."/>
            <person name="Auch B."/>
            <person name="Kono T."/>
            <person name="Mallez S."/>
            <person name="Becker A."/>
            <person name="Gohl D.M."/>
            <person name="Silverstein K.A.T."/>
            <person name="Koren S."/>
            <person name="Bechman K.B."/>
            <person name="Herman A."/>
            <person name="Abrahante J.E."/>
            <person name="Garbe J."/>
        </authorList>
    </citation>
    <scope>NUCLEOTIDE SEQUENCE</scope>
    <source>
        <strain evidence="1">Duluth1</strain>
        <tissue evidence="1">Whole animal</tissue>
    </source>
</reference>